<proteinExistence type="predicted"/>
<name>A0A1M6LLX2_9BACT</name>
<evidence type="ECO:0000313" key="3">
    <source>
        <dbReference type="Proteomes" id="UP000184050"/>
    </source>
</evidence>
<keyword evidence="1" id="KW-0732">Signal</keyword>
<gene>
    <name evidence="2" type="ORF">SAMN05444280_12746</name>
</gene>
<dbReference type="RefSeq" id="WP_073171726.1">
    <property type="nucleotide sequence ID" value="NZ_FQZE01000027.1"/>
</dbReference>
<feature type="chain" id="PRO_5012115986" description="MetA-pathway of phenol degradation" evidence="1">
    <location>
        <begin position="22"/>
        <end position="302"/>
    </location>
</feature>
<dbReference type="STRING" id="1168035.SAMN05444280_12746"/>
<sequence length="302" mass="35022">MKFNSLVYLFFLTLLPLIPNAQTTEDSWEWWNNQHGWEPGDPGWRNWMKLTPGYLGPNALPVPQVKKGFIEDFSEVEISFSNHFHSGDPTQDISGRLFIPFANNKIAVEIYGVAIERFAFSETIRDERIARDKDGKGFAVGDFYFSTLVQLSKNRKFPNTLFRFATKTASGNQLEAARYTDSPGYFLDVSFSKQWSTSNNGLLRPFGSVGFYSWQTNDELNLQNDALMYALGTDFEKNTWLVSASWSGYSGYKNKRDRPMQLNFDIQKNIDRKTLRIQYINSLREWGYKSLRFSFIWKFNPA</sequence>
<dbReference type="Proteomes" id="UP000184050">
    <property type="component" value="Unassembled WGS sequence"/>
</dbReference>
<reference evidence="2 3" key="1">
    <citation type="submission" date="2016-11" db="EMBL/GenBank/DDBJ databases">
        <authorList>
            <person name="Jaros S."/>
            <person name="Januszkiewicz K."/>
            <person name="Wedrychowicz H."/>
        </authorList>
    </citation>
    <scope>NUCLEOTIDE SEQUENCE [LARGE SCALE GENOMIC DNA]</scope>
    <source>
        <strain evidence="2 3">DSM 27063</strain>
    </source>
</reference>
<dbReference type="AlphaFoldDB" id="A0A1M6LLX2"/>
<feature type="signal peptide" evidence="1">
    <location>
        <begin position="1"/>
        <end position="21"/>
    </location>
</feature>
<accession>A0A1M6LLX2</accession>
<evidence type="ECO:0000313" key="2">
    <source>
        <dbReference type="EMBL" id="SHJ72216.1"/>
    </source>
</evidence>
<evidence type="ECO:0000256" key="1">
    <source>
        <dbReference type="SAM" id="SignalP"/>
    </source>
</evidence>
<evidence type="ECO:0008006" key="4">
    <source>
        <dbReference type="Google" id="ProtNLM"/>
    </source>
</evidence>
<protein>
    <recommendedName>
        <fullName evidence="4">MetA-pathway of phenol degradation</fullName>
    </recommendedName>
</protein>
<keyword evidence="3" id="KW-1185">Reference proteome</keyword>
<dbReference type="EMBL" id="FQZE01000027">
    <property type="protein sequence ID" value="SHJ72216.1"/>
    <property type="molecule type" value="Genomic_DNA"/>
</dbReference>
<organism evidence="2 3">
    <name type="scientific">Tangfeifania diversioriginum</name>
    <dbReference type="NCBI Taxonomy" id="1168035"/>
    <lineage>
        <taxon>Bacteria</taxon>
        <taxon>Pseudomonadati</taxon>
        <taxon>Bacteroidota</taxon>
        <taxon>Bacteroidia</taxon>
        <taxon>Marinilabiliales</taxon>
        <taxon>Prolixibacteraceae</taxon>
        <taxon>Tangfeifania</taxon>
    </lineage>
</organism>
<dbReference type="OrthoDB" id="975430at2"/>